<reference evidence="7" key="1">
    <citation type="submission" date="2023-06" db="EMBL/GenBank/DDBJ databases">
        <title>Multi-omics analyses reveal the molecular pathogenesis toolkit of Lasiodiplodia hormozganensis, a cross-kingdom pathogen.</title>
        <authorList>
            <person name="Felix C."/>
            <person name="Meneses R."/>
            <person name="Goncalves M.F.M."/>
            <person name="Tilleman L."/>
            <person name="Duarte A.S."/>
            <person name="Jorrin-Novo J.V."/>
            <person name="Van De Peer Y."/>
            <person name="Deforce D."/>
            <person name="Van Nieuwerburgh F."/>
            <person name="Esteves A.C."/>
            <person name="Alves A."/>
        </authorList>
    </citation>
    <scope>NUCLEOTIDE SEQUENCE</scope>
    <source>
        <strain evidence="7">CBS 339.90</strain>
    </source>
</reference>
<name>A0AA39YZK9_9PEZI</name>
<keyword evidence="8" id="KW-1185">Reference proteome</keyword>
<evidence type="ECO:0000256" key="5">
    <source>
        <dbReference type="ARBA" id="ARBA00023242"/>
    </source>
</evidence>
<dbReference type="InterPro" id="IPR007219">
    <property type="entry name" value="XnlR_reg_dom"/>
</dbReference>
<dbReference type="CDD" id="cd12148">
    <property type="entry name" value="fungal_TF_MHR"/>
    <property type="match status" value="1"/>
</dbReference>
<keyword evidence="4" id="KW-0804">Transcription</keyword>
<keyword evidence="1" id="KW-0862">Zinc</keyword>
<dbReference type="InterPro" id="IPR052073">
    <property type="entry name" value="Amide_Lactam_Regulators"/>
</dbReference>
<dbReference type="Proteomes" id="UP001175001">
    <property type="component" value="Unassembled WGS sequence"/>
</dbReference>
<dbReference type="GO" id="GO:0003677">
    <property type="term" value="F:DNA binding"/>
    <property type="evidence" value="ECO:0007669"/>
    <property type="project" value="UniProtKB-KW"/>
</dbReference>
<dbReference type="Pfam" id="PF04082">
    <property type="entry name" value="Fungal_trans"/>
    <property type="match status" value="1"/>
</dbReference>
<evidence type="ECO:0000256" key="2">
    <source>
        <dbReference type="ARBA" id="ARBA00023015"/>
    </source>
</evidence>
<dbReference type="PANTHER" id="PTHR47171:SF3">
    <property type="entry name" value="FARA-RELATED"/>
    <property type="match status" value="1"/>
</dbReference>
<organism evidence="7 8">
    <name type="scientific">Lasiodiplodia hormozganensis</name>
    <dbReference type="NCBI Taxonomy" id="869390"/>
    <lineage>
        <taxon>Eukaryota</taxon>
        <taxon>Fungi</taxon>
        <taxon>Dikarya</taxon>
        <taxon>Ascomycota</taxon>
        <taxon>Pezizomycotina</taxon>
        <taxon>Dothideomycetes</taxon>
        <taxon>Dothideomycetes incertae sedis</taxon>
        <taxon>Botryosphaeriales</taxon>
        <taxon>Botryosphaeriaceae</taxon>
        <taxon>Lasiodiplodia</taxon>
    </lineage>
</organism>
<dbReference type="AlphaFoldDB" id="A0AA39YZK9"/>
<keyword evidence="5" id="KW-0539">Nucleus</keyword>
<keyword evidence="2" id="KW-0805">Transcription regulation</keyword>
<dbReference type="GO" id="GO:0008270">
    <property type="term" value="F:zinc ion binding"/>
    <property type="evidence" value="ECO:0007669"/>
    <property type="project" value="InterPro"/>
</dbReference>
<protein>
    <submittedName>
        <fullName evidence="7">Cutinase transcription factor 1 alpha</fullName>
    </submittedName>
</protein>
<evidence type="ECO:0000256" key="4">
    <source>
        <dbReference type="ARBA" id="ARBA00023163"/>
    </source>
</evidence>
<accession>A0AA39YZK9</accession>
<dbReference type="EMBL" id="JAUJDW010000008">
    <property type="protein sequence ID" value="KAK0661468.1"/>
    <property type="molecule type" value="Genomic_DNA"/>
</dbReference>
<evidence type="ECO:0000313" key="7">
    <source>
        <dbReference type="EMBL" id="KAK0661468.1"/>
    </source>
</evidence>
<feature type="domain" description="Xylanolytic transcriptional activator regulatory" evidence="6">
    <location>
        <begin position="37"/>
        <end position="202"/>
    </location>
</feature>
<gene>
    <name evidence="7" type="ORF">DIS24_g2682</name>
</gene>
<evidence type="ECO:0000256" key="1">
    <source>
        <dbReference type="ARBA" id="ARBA00022833"/>
    </source>
</evidence>
<keyword evidence="3" id="KW-0238">DNA-binding</keyword>
<evidence type="ECO:0000256" key="3">
    <source>
        <dbReference type="ARBA" id="ARBA00023125"/>
    </source>
</evidence>
<dbReference type="GO" id="GO:0006351">
    <property type="term" value="P:DNA-templated transcription"/>
    <property type="evidence" value="ECO:0007669"/>
    <property type="project" value="InterPro"/>
</dbReference>
<sequence length="260" mass="29923">MDRYREAIGRLDAPTRKFLAEKGVFDLPDAYLADNLIQTFFDYADPQVPLIDKTDFLERYKTRNVPPLLLQSVMFVGSHFALDEHVAASPWSTRTEMTAAFFEKAKLIADFELERDQITLVQCFVLLAERWFGWTEERNTRYWMSRAINVAYMMGLHRKIETLNLTPAQKRLWNRVAWVTMAKDCFVAAMFGTPTIIDDRWTDGEELIWNSSYFDESRDDQGVDSAPSRTPETVNYSTALVWLGALGELSSVMGSIIAYP</sequence>
<dbReference type="PANTHER" id="PTHR47171">
    <property type="entry name" value="FARA-RELATED"/>
    <property type="match status" value="1"/>
</dbReference>
<evidence type="ECO:0000259" key="6">
    <source>
        <dbReference type="Pfam" id="PF04082"/>
    </source>
</evidence>
<comment type="caution">
    <text evidence="7">The sequence shown here is derived from an EMBL/GenBank/DDBJ whole genome shotgun (WGS) entry which is preliminary data.</text>
</comment>
<evidence type="ECO:0000313" key="8">
    <source>
        <dbReference type="Proteomes" id="UP001175001"/>
    </source>
</evidence>
<proteinExistence type="predicted"/>